<evidence type="ECO:0000256" key="2">
    <source>
        <dbReference type="ARBA" id="ARBA00008017"/>
    </source>
</evidence>
<evidence type="ECO:0000313" key="11">
    <source>
        <dbReference type="EMBL" id="QIA09078.1"/>
    </source>
</evidence>
<organism evidence="11 12">
    <name type="scientific">Draconibacterium halophilum</name>
    <dbReference type="NCBI Taxonomy" id="2706887"/>
    <lineage>
        <taxon>Bacteria</taxon>
        <taxon>Pseudomonadati</taxon>
        <taxon>Bacteroidota</taxon>
        <taxon>Bacteroidia</taxon>
        <taxon>Marinilabiliales</taxon>
        <taxon>Prolixibacteraceae</taxon>
        <taxon>Draconibacterium</taxon>
    </lineage>
</organism>
<dbReference type="SUPFAM" id="SSF82861">
    <property type="entry name" value="Mechanosensitive channel protein MscS (YggB), transmembrane region"/>
    <property type="match status" value="1"/>
</dbReference>
<dbReference type="PANTHER" id="PTHR30460">
    <property type="entry name" value="MODERATE CONDUCTANCE MECHANOSENSITIVE CHANNEL YBIO"/>
    <property type="match status" value="1"/>
</dbReference>
<dbReference type="PANTHER" id="PTHR30460:SF0">
    <property type="entry name" value="MODERATE CONDUCTANCE MECHANOSENSITIVE CHANNEL YBIO"/>
    <property type="match status" value="1"/>
</dbReference>
<dbReference type="InterPro" id="IPR006685">
    <property type="entry name" value="MscS_channel_2nd"/>
</dbReference>
<evidence type="ECO:0000256" key="4">
    <source>
        <dbReference type="ARBA" id="ARBA00022692"/>
    </source>
</evidence>
<dbReference type="InterPro" id="IPR010920">
    <property type="entry name" value="LSM_dom_sf"/>
</dbReference>
<dbReference type="Pfam" id="PF21082">
    <property type="entry name" value="MS_channel_3rd"/>
    <property type="match status" value="1"/>
</dbReference>
<dbReference type="InterPro" id="IPR049142">
    <property type="entry name" value="MS_channel_1st"/>
</dbReference>
<evidence type="ECO:0000256" key="6">
    <source>
        <dbReference type="ARBA" id="ARBA00023136"/>
    </source>
</evidence>
<comment type="subcellular location">
    <subcellularLocation>
        <location evidence="1">Cell membrane</location>
        <topology evidence="1">Multi-pass membrane protein</topology>
    </subcellularLocation>
</comment>
<dbReference type="Gene3D" id="1.10.287.1260">
    <property type="match status" value="1"/>
</dbReference>
<keyword evidence="5 7" id="KW-1133">Transmembrane helix</keyword>
<dbReference type="SUPFAM" id="SSF82689">
    <property type="entry name" value="Mechanosensitive channel protein MscS (YggB), C-terminal domain"/>
    <property type="match status" value="1"/>
</dbReference>
<evidence type="ECO:0000256" key="3">
    <source>
        <dbReference type="ARBA" id="ARBA00022475"/>
    </source>
</evidence>
<dbReference type="Gene3D" id="2.30.30.60">
    <property type="match status" value="1"/>
</dbReference>
<comment type="similarity">
    <text evidence="2">Belongs to the MscS (TC 1.A.23) family.</text>
</comment>
<evidence type="ECO:0000259" key="8">
    <source>
        <dbReference type="Pfam" id="PF00924"/>
    </source>
</evidence>
<evidence type="ECO:0000259" key="9">
    <source>
        <dbReference type="Pfam" id="PF21082"/>
    </source>
</evidence>
<keyword evidence="6 7" id="KW-0472">Membrane</keyword>
<dbReference type="InterPro" id="IPR023408">
    <property type="entry name" value="MscS_beta-dom_sf"/>
</dbReference>
<dbReference type="InterPro" id="IPR049278">
    <property type="entry name" value="MS_channel_C"/>
</dbReference>
<keyword evidence="3" id="KW-1003">Cell membrane</keyword>
<dbReference type="SUPFAM" id="SSF50182">
    <property type="entry name" value="Sm-like ribonucleoproteins"/>
    <property type="match status" value="1"/>
</dbReference>
<feature type="transmembrane region" description="Helical" evidence="7">
    <location>
        <begin position="78"/>
        <end position="97"/>
    </location>
</feature>
<feature type="domain" description="Mechanosensitive ion channel MscS C-terminal" evidence="9">
    <location>
        <begin position="194"/>
        <end position="281"/>
    </location>
</feature>
<feature type="transmembrane region" description="Helical" evidence="7">
    <location>
        <begin position="25"/>
        <end position="46"/>
    </location>
</feature>
<keyword evidence="4 7" id="KW-0812">Transmembrane</keyword>
<sequence>MEKIFNQDFWTTFAKSLSEWIINELPAIVLLSVLLLISLRVGSFLVKKLKTILAKRTAHRTDEPNTEVEKRLNTLMGIVKKGVAIIIWSMFIMIFLKKINIDIAPILAGAGIIGLAVGFGAQELVRDFITGFFILLENQIRTGDVAIINGTGGLVEKIELRTITLRDLSGVVHIFQNGKINSVSNMTKDWSAMVFDIGVAYKEDLNKVMKLMKQVADGMMEDKEFKNNIIEPMEIFGLDSFGDSALVIKGRIKTKPIQQWTIGREYRKRLKEVFDEHKIEIPFPHQTIYWGEEIEPLKLTMEKAEEQVNKTK</sequence>
<evidence type="ECO:0000313" key="12">
    <source>
        <dbReference type="Proteomes" id="UP000474630"/>
    </source>
</evidence>
<evidence type="ECO:0000256" key="7">
    <source>
        <dbReference type="SAM" id="Phobius"/>
    </source>
</evidence>
<dbReference type="InterPro" id="IPR011066">
    <property type="entry name" value="MscS_channel_C_sf"/>
</dbReference>
<proteinExistence type="inferred from homology"/>
<gene>
    <name evidence="11" type="ORF">G0Q07_15755</name>
</gene>
<dbReference type="GO" id="GO:0008381">
    <property type="term" value="F:mechanosensitive monoatomic ion channel activity"/>
    <property type="evidence" value="ECO:0007669"/>
    <property type="project" value="InterPro"/>
</dbReference>
<dbReference type="Proteomes" id="UP000474630">
    <property type="component" value="Chromosome"/>
</dbReference>
<dbReference type="AlphaFoldDB" id="A0A6C0REE9"/>
<dbReference type="GO" id="GO:0005886">
    <property type="term" value="C:plasma membrane"/>
    <property type="evidence" value="ECO:0007669"/>
    <property type="project" value="UniProtKB-SubCell"/>
</dbReference>
<dbReference type="Pfam" id="PF00924">
    <property type="entry name" value="MS_channel_2nd"/>
    <property type="match status" value="1"/>
</dbReference>
<dbReference type="KEGG" id="drc:G0Q07_15755"/>
<dbReference type="InterPro" id="IPR011014">
    <property type="entry name" value="MscS_channel_TM-2"/>
</dbReference>
<reference evidence="11 12" key="1">
    <citation type="submission" date="2020-02" db="EMBL/GenBank/DDBJ databases">
        <title>Genome sequencing for Draconibacterium sp. strain M1.</title>
        <authorList>
            <person name="Park S.-J."/>
        </authorList>
    </citation>
    <scope>NUCLEOTIDE SEQUENCE [LARGE SCALE GENOMIC DNA]</scope>
    <source>
        <strain evidence="11 12">M1</strain>
    </source>
</reference>
<protein>
    <submittedName>
        <fullName evidence="11">Mechanosensitive ion channel family protein</fullName>
    </submittedName>
</protein>
<feature type="domain" description="Mechanosensitive ion channel MscS" evidence="8">
    <location>
        <begin position="124"/>
        <end position="187"/>
    </location>
</feature>
<accession>A0A6C0REE9</accession>
<evidence type="ECO:0000256" key="1">
    <source>
        <dbReference type="ARBA" id="ARBA00004651"/>
    </source>
</evidence>
<dbReference type="Pfam" id="PF21088">
    <property type="entry name" value="MS_channel_1st"/>
    <property type="match status" value="1"/>
</dbReference>
<evidence type="ECO:0000256" key="5">
    <source>
        <dbReference type="ARBA" id="ARBA00022989"/>
    </source>
</evidence>
<dbReference type="RefSeq" id="WP_163347943.1">
    <property type="nucleotide sequence ID" value="NZ_CP048409.1"/>
</dbReference>
<dbReference type="Gene3D" id="3.30.70.100">
    <property type="match status" value="1"/>
</dbReference>
<feature type="transmembrane region" description="Helical" evidence="7">
    <location>
        <begin position="103"/>
        <end position="121"/>
    </location>
</feature>
<feature type="domain" description="Mechanosensitive ion channel transmembrane helices 2/3" evidence="10">
    <location>
        <begin position="82"/>
        <end position="122"/>
    </location>
</feature>
<keyword evidence="12" id="KW-1185">Reference proteome</keyword>
<dbReference type="InterPro" id="IPR045276">
    <property type="entry name" value="YbiO_bact"/>
</dbReference>
<name>A0A6C0REE9_9BACT</name>
<evidence type="ECO:0000259" key="10">
    <source>
        <dbReference type="Pfam" id="PF21088"/>
    </source>
</evidence>
<dbReference type="EMBL" id="CP048409">
    <property type="protein sequence ID" value="QIA09078.1"/>
    <property type="molecule type" value="Genomic_DNA"/>
</dbReference>